<dbReference type="RefSeq" id="WP_021724854.1">
    <property type="nucleotide sequence ID" value="NZ_AWEZ01000002.1"/>
</dbReference>
<organism evidence="1 2">
    <name type="scientific">Olsenella profusa F0195</name>
    <dbReference type="NCBI Taxonomy" id="1125712"/>
    <lineage>
        <taxon>Bacteria</taxon>
        <taxon>Bacillati</taxon>
        <taxon>Actinomycetota</taxon>
        <taxon>Coriobacteriia</taxon>
        <taxon>Coriobacteriales</taxon>
        <taxon>Atopobiaceae</taxon>
        <taxon>Olsenella</taxon>
    </lineage>
</organism>
<protein>
    <submittedName>
        <fullName evidence="1">Uncharacterized protein</fullName>
    </submittedName>
</protein>
<evidence type="ECO:0000313" key="2">
    <source>
        <dbReference type="Proteomes" id="UP000016638"/>
    </source>
</evidence>
<reference evidence="1 2" key="1">
    <citation type="submission" date="2013-08" db="EMBL/GenBank/DDBJ databases">
        <authorList>
            <person name="Durkin A.S."/>
            <person name="Haft D.R."/>
            <person name="McCorrison J."/>
            <person name="Torralba M."/>
            <person name="Gillis M."/>
            <person name="Haft D.H."/>
            <person name="Methe B."/>
            <person name="Sutton G."/>
            <person name="Nelson K.E."/>
        </authorList>
    </citation>
    <scope>NUCLEOTIDE SEQUENCE [LARGE SCALE GENOMIC DNA]</scope>
    <source>
        <strain evidence="1 2">F0195</strain>
    </source>
</reference>
<dbReference type="EMBL" id="AWEZ01000002">
    <property type="protein sequence ID" value="ERL10917.1"/>
    <property type="molecule type" value="Genomic_DNA"/>
</dbReference>
<dbReference type="Proteomes" id="UP000016638">
    <property type="component" value="Unassembled WGS sequence"/>
</dbReference>
<evidence type="ECO:0000313" key="1">
    <source>
        <dbReference type="EMBL" id="ERL10917.1"/>
    </source>
</evidence>
<sequence length="62" mass="7481">MRQVRTQLQFERNYYLLPELEAPARDQRITWLVQRSGWSDLDARGLPDYLRFDEDDLLLLKG</sequence>
<dbReference type="PATRIC" id="fig|1125712.3.peg.39"/>
<dbReference type="STRING" id="1125712.HMPREF1316_2553"/>
<gene>
    <name evidence="1" type="ORF">HMPREF1316_2553</name>
</gene>
<proteinExistence type="predicted"/>
<name>U2V6D6_9ACTN</name>
<accession>U2V6D6</accession>
<comment type="caution">
    <text evidence="1">The sequence shown here is derived from an EMBL/GenBank/DDBJ whole genome shotgun (WGS) entry which is preliminary data.</text>
</comment>
<keyword evidence="2" id="KW-1185">Reference proteome</keyword>
<dbReference type="AlphaFoldDB" id="U2V6D6"/>